<dbReference type="EMBL" id="CP036271">
    <property type="protein sequence ID" value="QDT55405.1"/>
    <property type="molecule type" value="Genomic_DNA"/>
</dbReference>
<dbReference type="PROSITE" id="PS51257">
    <property type="entry name" value="PROKAR_LIPOPROTEIN"/>
    <property type="match status" value="1"/>
</dbReference>
<evidence type="ECO:0000313" key="2">
    <source>
        <dbReference type="Proteomes" id="UP000315700"/>
    </source>
</evidence>
<dbReference type="OrthoDB" id="215020at2"/>
<proteinExistence type="predicted"/>
<dbReference type="RefSeq" id="WP_145031178.1">
    <property type="nucleotide sequence ID" value="NZ_CP036271.1"/>
</dbReference>
<accession>A0A517SGZ9</accession>
<dbReference type="AlphaFoldDB" id="A0A517SGZ9"/>
<dbReference type="InParanoid" id="A0A517SGZ9"/>
<organism evidence="1 2">
    <name type="scientific">Caulifigura coniformis</name>
    <dbReference type="NCBI Taxonomy" id="2527983"/>
    <lineage>
        <taxon>Bacteria</taxon>
        <taxon>Pseudomonadati</taxon>
        <taxon>Planctomycetota</taxon>
        <taxon>Planctomycetia</taxon>
        <taxon>Planctomycetales</taxon>
        <taxon>Planctomycetaceae</taxon>
        <taxon>Caulifigura</taxon>
    </lineage>
</organism>
<reference evidence="1 2" key="1">
    <citation type="submission" date="2019-02" db="EMBL/GenBank/DDBJ databases">
        <title>Deep-cultivation of Planctomycetes and their phenomic and genomic characterization uncovers novel biology.</title>
        <authorList>
            <person name="Wiegand S."/>
            <person name="Jogler M."/>
            <person name="Boedeker C."/>
            <person name="Pinto D."/>
            <person name="Vollmers J."/>
            <person name="Rivas-Marin E."/>
            <person name="Kohn T."/>
            <person name="Peeters S.H."/>
            <person name="Heuer A."/>
            <person name="Rast P."/>
            <person name="Oberbeckmann S."/>
            <person name="Bunk B."/>
            <person name="Jeske O."/>
            <person name="Meyerdierks A."/>
            <person name="Storesund J.E."/>
            <person name="Kallscheuer N."/>
            <person name="Luecker S."/>
            <person name="Lage O.M."/>
            <person name="Pohl T."/>
            <person name="Merkel B.J."/>
            <person name="Hornburger P."/>
            <person name="Mueller R.-W."/>
            <person name="Bruemmer F."/>
            <person name="Labrenz M."/>
            <person name="Spormann A.M."/>
            <person name="Op den Camp H."/>
            <person name="Overmann J."/>
            <person name="Amann R."/>
            <person name="Jetten M.S.M."/>
            <person name="Mascher T."/>
            <person name="Medema M.H."/>
            <person name="Devos D.P."/>
            <person name="Kaster A.-K."/>
            <person name="Ovreas L."/>
            <person name="Rohde M."/>
            <person name="Galperin M.Y."/>
            <person name="Jogler C."/>
        </authorList>
    </citation>
    <scope>NUCLEOTIDE SEQUENCE [LARGE SCALE GENOMIC DNA]</scope>
    <source>
        <strain evidence="1 2">Pan44</strain>
    </source>
</reference>
<evidence type="ECO:0000313" key="1">
    <source>
        <dbReference type="EMBL" id="QDT55405.1"/>
    </source>
</evidence>
<protein>
    <submittedName>
        <fullName evidence="1">Uncharacterized protein</fullName>
    </submittedName>
</protein>
<dbReference type="Proteomes" id="UP000315700">
    <property type="component" value="Chromosome"/>
</dbReference>
<keyword evidence="2" id="KW-1185">Reference proteome</keyword>
<dbReference type="KEGG" id="ccos:Pan44_34480"/>
<gene>
    <name evidence="1" type="ORF">Pan44_34480</name>
</gene>
<name>A0A517SGZ9_9PLAN</name>
<sequence length="241" mass="25434">MLKHWRTLGYGAILGGVVGTVGCTSLRLPGIHSHSQGCGSCSAPAGTCDTCGPGCGPGYASGCGPGGAGDCQQCGGIRGRVHAFFHRRSNAVPDTFPLGKVSEAWYYEMETNAEAVDFVIHDLDFVGQTTELTSDGKDHVMEIAARMRAQPFPVIVERFPNNADPELDVARRNLIAQILTDFGNPDAQQRVVVAPSYTPGYTSRQAQATYWRHTLTNGNGNNGNFGNNFGGTGSFGGGSGF</sequence>